<sequence>MSEFTDDLNAWVGRQARSSVEEQILAAYAEEHPAPEGQEWFVAGQQRESDGIAYRFDLRDATE</sequence>
<dbReference type="RefSeq" id="WP_188435168.1">
    <property type="nucleotide sequence ID" value="NZ_BMCM01000001.1"/>
</dbReference>
<accession>A0ABQ1RFK4</accession>
<reference evidence="2" key="1">
    <citation type="journal article" date="2019" name="Int. J. Syst. Evol. Microbiol.">
        <title>The Global Catalogue of Microorganisms (GCM) 10K type strain sequencing project: providing services to taxonomists for standard genome sequencing and annotation.</title>
        <authorList>
            <consortium name="The Broad Institute Genomics Platform"/>
            <consortium name="The Broad Institute Genome Sequencing Center for Infectious Disease"/>
            <person name="Wu L."/>
            <person name="Ma J."/>
        </authorList>
    </citation>
    <scope>NUCLEOTIDE SEQUENCE [LARGE SCALE GENOMIC DNA]</scope>
    <source>
        <strain evidence="2">CCM 7640</strain>
    </source>
</reference>
<protein>
    <submittedName>
        <fullName evidence="1">Uncharacterized protein</fullName>
    </submittedName>
</protein>
<keyword evidence="2" id="KW-1185">Reference proteome</keyword>
<gene>
    <name evidence="1" type="ORF">GCM10007269_06870</name>
</gene>
<dbReference type="Proteomes" id="UP000629365">
    <property type="component" value="Unassembled WGS sequence"/>
</dbReference>
<comment type="caution">
    <text evidence="1">The sequence shown here is derived from an EMBL/GenBank/DDBJ whole genome shotgun (WGS) entry which is preliminary data.</text>
</comment>
<evidence type="ECO:0000313" key="1">
    <source>
        <dbReference type="EMBL" id="GGD66317.1"/>
    </source>
</evidence>
<organism evidence="1 2">
    <name type="scientific">Microbacterium murale</name>
    <dbReference type="NCBI Taxonomy" id="1081040"/>
    <lineage>
        <taxon>Bacteria</taxon>
        <taxon>Bacillati</taxon>
        <taxon>Actinomycetota</taxon>
        <taxon>Actinomycetes</taxon>
        <taxon>Micrococcales</taxon>
        <taxon>Microbacteriaceae</taxon>
        <taxon>Microbacterium</taxon>
    </lineage>
</organism>
<name>A0ABQ1RFK4_9MICO</name>
<evidence type="ECO:0000313" key="2">
    <source>
        <dbReference type="Proteomes" id="UP000629365"/>
    </source>
</evidence>
<dbReference type="EMBL" id="BMCM01000001">
    <property type="protein sequence ID" value="GGD66317.1"/>
    <property type="molecule type" value="Genomic_DNA"/>
</dbReference>
<proteinExistence type="predicted"/>